<dbReference type="Proteomes" id="UP000001203">
    <property type="component" value="Chromosome circular"/>
</dbReference>
<dbReference type="STRING" id="43989.cce_3276"/>
<dbReference type="InterPro" id="IPR036866">
    <property type="entry name" value="RibonucZ/Hydroxyglut_hydro"/>
</dbReference>
<dbReference type="SUPFAM" id="SSF56281">
    <property type="entry name" value="Metallo-hydrolase/oxidoreductase"/>
    <property type="match status" value="1"/>
</dbReference>
<evidence type="ECO:0000313" key="1">
    <source>
        <dbReference type="EMBL" id="ACB52624.1"/>
    </source>
</evidence>
<reference evidence="1 2" key="1">
    <citation type="journal article" date="2008" name="Proc. Natl. Acad. Sci. U.S.A.">
        <title>The genome of Cyanothece 51142, a unicellular diazotrophic cyanobacterium important in the marine nitrogen cycle.</title>
        <authorList>
            <person name="Welsh E.A."/>
            <person name="Liberton M."/>
            <person name="Stoeckel J."/>
            <person name="Loh T."/>
            <person name="Elvitigala T."/>
            <person name="Wang C."/>
            <person name="Wollam A."/>
            <person name="Fulton R.S."/>
            <person name="Clifton S.W."/>
            <person name="Jacobs J.M."/>
            <person name="Aurora R."/>
            <person name="Ghosh B.K."/>
            <person name="Sherman L.A."/>
            <person name="Smith R.D."/>
            <person name="Wilson R.K."/>
            <person name="Pakrasi H.B."/>
        </authorList>
    </citation>
    <scope>NUCLEOTIDE SEQUENCE [LARGE SCALE GENOMIC DNA]</scope>
    <source>
        <strain evidence="2">ATCC 51142 / BH68</strain>
    </source>
</reference>
<dbReference type="KEGG" id="cyt:cce_3276"/>
<keyword evidence="2" id="KW-1185">Reference proteome</keyword>
<dbReference type="Gene3D" id="3.60.15.10">
    <property type="entry name" value="Ribonuclease Z/Hydroxyacylglutathione hydrolase-like"/>
    <property type="match status" value="1"/>
</dbReference>
<dbReference type="Pfam" id="PF13483">
    <property type="entry name" value="Lactamase_B_3"/>
    <property type="match status" value="1"/>
</dbReference>
<proteinExistence type="predicted"/>
<dbReference type="HOGENOM" id="CLU_055726_0_0_3"/>
<protein>
    <recommendedName>
        <fullName evidence="3">Metallo-beta-lactamase domain-containing protein</fullName>
    </recommendedName>
</protein>
<evidence type="ECO:0008006" key="3">
    <source>
        <dbReference type="Google" id="ProtNLM"/>
    </source>
</evidence>
<dbReference type="AlphaFoldDB" id="B1WY40"/>
<dbReference type="PANTHER" id="PTHR36142:SF2">
    <property type="entry name" value="METALLO-HYDROLASE_OXIDOREDUCTASE SUPERFAMILY PROTEIN"/>
    <property type="match status" value="1"/>
</dbReference>
<evidence type="ECO:0000313" key="2">
    <source>
        <dbReference type="Proteomes" id="UP000001203"/>
    </source>
</evidence>
<dbReference type="PANTHER" id="PTHR36142">
    <property type="entry name" value="METALLO-HYDROLASE/OXIDOREDUCTASE SUPERFAMILY PROTEIN"/>
    <property type="match status" value="1"/>
</dbReference>
<dbReference type="OrthoDB" id="507726at2"/>
<name>B1WY40_CROS5</name>
<gene>
    <name evidence="1" type="ordered locus">cce_3276</name>
</gene>
<organism evidence="1 2">
    <name type="scientific">Crocosphaera subtropica (strain ATCC 51142 / BH68)</name>
    <name type="common">Cyanothece sp. (strain ATCC 51142)</name>
    <dbReference type="NCBI Taxonomy" id="43989"/>
    <lineage>
        <taxon>Bacteria</taxon>
        <taxon>Bacillati</taxon>
        <taxon>Cyanobacteriota</taxon>
        <taxon>Cyanophyceae</taxon>
        <taxon>Oscillatoriophycideae</taxon>
        <taxon>Chroococcales</taxon>
        <taxon>Aphanothecaceae</taxon>
        <taxon>Crocosphaera</taxon>
        <taxon>Crocosphaera subtropica</taxon>
    </lineage>
</organism>
<dbReference type="EMBL" id="CP000806">
    <property type="protein sequence ID" value="ACB52624.1"/>
    <property type="molecule type" value="Genomic_DNA"/>
</dbReference>
<dbReference type="RefSeq" id="WP_009547589.1">
    <property type="nucleotide sequence ID" value="NC_010546.1"/>
</dbReference>
<sequence>MKLTWLDNNSWFLEISGKRILLDPWLVGPLVFGNLDWLFKGVKSKTYDVNKPIDLILLSQGLDDHAHIPTLEELDHNIPVVASPNATKVVKELGYTDIRTLDHGDSYTLDETVHFKAFPGSLVGPQLVENAYIINDLKEGQKLYYEPHGNHCSGLQEEAPVDIILTPVVGISILHLLPVLQGQQTTLKLCQTLKPKFILPTADAKETEYQGLLVSLLRQEGTIDKFRQQLQKNDLATKVMTPKPGETIDLTPQLVN</sequence>
<dbReference type="eggNOG" id="COG2220">
    <property type="taxonomic scope" value="Bacteria"/>
</dbReference>
<accession>B1WY40</accession>